<dbReference type="Proteomes" id="UP000525652">
    <property type="component" value="Unassembled WGS sequence"/>
</dbReference>
<dbReference type="InterPro" id="IPR052715">
    <property type="entry name" value="RAYT_transposase"/>
</dbReference>
<dbReference type="SUPFAM" id="SSF143422">
    <property type="entry name" value="Transposase IS200-like"/>
    <property type="match status" value="1"/>
</dbReference>
<dbReference type="AlphaFoldDB" id="A0A7X1AUJ8"/>
<proteinExistence type="predicted"/>
<dbReference type="InterPro" id="IPR036515">
    <property type="entry name" value="Transposase_17_sf"/>
</dbReference>
<dbReference type="PANTHER" id="PTHR36966:SF1">
    <property type="entry name" value="REP-ASSOCIATED TYROSINE TRANSPOSASE"/>
    <property type="match status" value="1"/>
</dbReference>
<dbReference type="Gene3D" id="3.30.70.1290">
    <property type="entry name" value="Transposase IS200-like"/>
    <property type="match status" value="1"/>
</dbReference>
<dbReference type="GO" id="GO:0004803">
    <property type="term" value="F:transposase activity"/>
    <property type="evidence" value="ECO:0007669"/>
    <property type="project" value="InterPro"/>
</dbReference>
<evidence type="ECO:0000313" key="1">
    <source>
        <dbReference type="EMBL" id="MBC2600278.1"/>
    </source>
</evidence>
<protein>
    <recommendedName>
        <fullName evidence="3">Transposase IS200-like domain-containing protein</fullName>
    </recommendedName>
</protein>
<name>A0A7X1AUJ8_9BACT</name>
<keyword evidence="2" id="KW-1185">Reference proteome</keyword>
<comment type="caution">
    <text evidence="1">The sequence shown here is derived from an EMBL/GenBank/DDBJ whole genome shotgun (WGS) entry which is preliminary data.</text>
</comment>
<gene>
    <name evidence="1" type="ORF">H5P30_00620</name>
</gene>
<accession>A0A7X1AUJ8</accession>
<sequence length="124" mass="14746">MPHWRQEDSWYFLTYCLADSLPRHVLSSLKSQRERWLKAHPRPWTAEEAAEYGNRFGNRIDELLDAGSGACWLRRSEIQSVIEESLHYFENQRYTLDRWVVMPNHVHVLAKPQGQSEIEKILHT</sequence>
<organism evidence="1 2">
    <name type="scientific">Puniceicoccus vermicola</name>
    <dbReference type="NCBI Taxonomy" id="388746"/>
    <lineage>
        <taxon>Bacteria</taxon>
        <taxon>Pseudomonadati</taxon>
        <taxon>Verrucomicrobiota</taxon>
        <taxon>Opitutia</taxon>
        <taxon>Puniceicoccales</taxon>
        <taxon>Puniceicoccaceae</taxon>
        <taxon>Puniceicoccus</taxon>
    </lineage>
</organism>
<dbReference type="PANTHER" id="PTHR36966">
    <property type="entry name" value="REP-ASSOCIATED TYROSINE TRANSPOSASE"/>
    <property type="match status" value="1"/>
</dbReference>
<evidence type="ECO:0008006" key="3">
    <source>
        <dbReference type="Google" id="ProtNLM"/>
    </source>
</evidence>
<dbReference type="GO" id="GO:0043565">
    <property type="term" value="F:sequence-specific DNA binding"/>
    <property type="evidence" value="ECO:0007669"/>
    <property type="project" value="TreeGrafter"/>
</dbReference>
<dbReference type="EMBL" id="JACHVA010000009">
    <property type="protein sequence ID" value="MBC2600278.1"/>
    <property type="molecule type" value="Genomic_DNA"/>
</dbReference>
<evidence type="ECO:0000313" key="2">
    <source>
        <dbReference type="Proteomes" id="UP000525652"/>
    </source>
</evidence>
<dbReference type="GO" id="GO:0006313">
    <property type="term" value="P:DNA transposition"/>
    <property type="evidence" value="ECO:0007669"/>
    <property type="project" value="InterPro"/>
</dbReference>
<dbReference type="RefSeq" id="WP_185691033.1">
    <property type="nucleotide sequence ID" value="NZ_JACHVA010000009.1"/>
</dbReference>
<reference evidence="1 2" key="1">
    <citation type="submission" date="2020-07" db="EMBL/GenBank/DDBJ databases">
        <authorList>
            <person name="Feng X."/>
        </authorList>
    </citation>
    <scope>NUCLEOTIDE SEQUENCE [LARGE SCALE GENOMIC DNA]</scope>
    <source>
        <strain evidence="1 2">JCM14086</strain>
    </source>
</reference>